<evidence type="ECO:0000313" key="3">
    <source>
        <dbReference type="EMBL" id="TFK31045.1"/>
    </source>
</evidence>
<dbReference type="Proteomes" id="UP000308652">
    <property type="component" value="Unassembled WGS sequence"/>
</dbReference>
<proteinExistence type="predicted"/>
<dbReference type="InterPro" id="IPR007867">
    <property type="entry name" value="GMC_OxRtase_C"/>
</dbReference>
<evidence type="ECO:0000313" key="4">
    <source>
        <dbReference type="Proteomes" id="UP000308652"/>
    </source>
</evidence>
<dbReference type="AlphaFoldDB" id="A0A5C3LEH9"/>
<evidence type="ECO:0000259" key="2">
    <source>
        <dbReference type="Pfam" id="PF05199"/>
    </source>
</evidence>
<dbReference type="Gene3D" id="3.30.560.10">
    <property type="entry name" value="Glucose Oxidase, domain 3"/>
    <property type="match status" value="1"/>
</dbReference>
<evidence type="ECO:0000256" key="1">
    <source>
        <dbReference type="ARBA" id="ARBA00001974"/>
    </source>
</evidence>
<dbReference type="EMBL" id="ML213994">
    <property type="protein sequence ID" value="TFK31045.1"/>
    <property type="molecule type" value="Genomic_DNA"/>
</dbReference>
<feature type="non-terminal residue" evidence="3">
    <location>
        <position position="1"/>
    </location>
</feature>
<dbReference type="Pfam" id="PF05199">
    <property type="entry name" value="GMC_oxred_C"/>
    <property type="match status" value="1"/>
</dbReference>
<organism evidence="3 4">
    <name type="scientific">Crucibulum laeve</name>
    <dbReference type="NCBI Taxonomy" id="68775"/>
    <lineage>
        <taxon>Eukaryota</taxon>
        <taxon>Fungi</taxon>
        <taxon>Dikarya</taxon>
        <taxon>Basidiomycota</taxon>
        <taxon>Agaricomycotina</taxon>
        <taxon>Agaricomycetes</taxon>
        <taxon>Agaricomycetidae</taxon>
        <taxon>Agaricales</taxon>
        <taxon>Agaricineae</taxon>
        <taxon>Nidulariaceae</taxon>
        <taxon>Crucibulum</taxon>
    </lineage>
</organism>
<protein>
    <recommendedName>
        <fullName evidence="2">Glucose-methanol-choline oxidoreductase C-terminal domain-containing protein</fullName>
    </recommendedName>
</protein>
<gene>
    <name evidence="3" type="ORF">BDQ12DRAFT_362679</name>
</gene>
<reference evidence="3 4" key="1">
    <citation type="journal article" date="2019" name="Nat. Ecol. Evol.">
        <title>Megaphylogeny resolves global patterns of mushroom evolution.</title>
        <authorList>
            <person name="Varga T."/>
            <person name="Krizsan K."/>
            <person name="Foldi C."/>
            <person name="Dima B."/>
            <person name="Sanchez-Garcia M."/>
            <person name="Sanchez-Ramirez S."/>
            <person name="Szollosi G.J."/>
            <person name="Szarkandi J.G."/>
            <person name="Papp V."/>
            <person name="Albert L."/>
            <person name="Andreopoulos W."/>
            <person name="Angelini C."/>
            <person name="Antonin V."/>
            <person name="Barry K.W."/>
            <person name="Bougher N.L."/>
            <person name="Buchanan P."/>
            <person name="Buyck B."/>
            <person name="Bense V."/>
            <person name="Catcheside P."/>
            <person name="Chovatia M."/>
            <person name="Cooper J."/>
            <person name="Damon W."/>
            <person name="Desjardin D."/>
            <person name="Finy P."/>
            <person name="Geml J."/>
            <person name="Haridas S."/>
            <person name="Hughes K."/>
            <person name="Justo A."/>
            <person name="Karasinski D."/>
            <person name="Kautmanova I."/>
            <person name="Kiss B."/>
            <person name="Kocsube S."/>
            <person name="Kotiranta H."/>
            <person name="LaButti K.M."/>
            <person name="Lechner B.E."/>
            <person name="Liimatainen K."/>
            <person name="Lipzen A."/>
            <person name="Lukacs Z."/>
            <person name="Mihaltcheva S."/>
            <person name="Morgado L.N."/>
            <person name="Niskanen T."/>
            <person name="Noordeloos M.E."/>
            <person name="Ohm R.A."/>
            <person name="Ortiz-Santana B."/>
            <person name="Ovrebo C."/>
            <person name="Racz N."/>
            <person name="Riley R."/>
            <person name="Savchenko A."/>
            <person name="Shiryaev A."/>
            <person name="Soop K."/>
            <person name="Spirin V."/>
            <person name="Szebenyi C."/>
            <person name="Tomsovsky M."/>
            <person name="Tulloss R.E."/>
            <person name="Uehling J."/>
            <person name="Grigoriev I.V."/>
            <person name="Vagvolgyi C."/>
            <person name="Papp T."/>
            <person name="Martin F.M."/>
            <person name="Miettinen O."/>
            <person name="Hibbett D.S."/>
            <person name="Nagy L.G."/>
        </authorList>
    </citation>
    <scope>NUCLEOTIDE SEQUENCE [LARGE SCALE GENOMIC DNA]</scope>
    <source>
        <strain evidence="3 4">CBS 166.37</strain>
    </source>
</reference>
<name>A0A5C3LEH9_9AGAR</name>
<dbReference type="OrthoDB" id="269227at2759"/>
<dbReference type="SUPFAM" id="SSF54373">
    <property type="entry name" value="FAD-linked reductases, C-terminal domain"/>
    <property type="match status" value="1"/>
</dbReference>
<feature type="domain" description="Glucose-methanol-choline oxidoreductase C-terminal" evidence="2">
    <location>
        <begin position="61"/>
        <end position="109"/>
    </location>
</feature>
<dbReference type="STRING" id="68775.A0A5C3LEH9"/>
<keyword evidence="4" id="KW-1185">Reference proteome</keyword>
<accession>A0A5C3LEH9</accession>
<sequence length="126" mass="13622">TYNTVGWHRLPENASIFQQTADPSSGPTTAHIEIIPSNGVSKAPYPAVGSYFGIGIVLLTPTSRDSITISSANPFDPPVINLNFLTTDFDSFTMREGIRAARRFVTAPACSDYIILESATLLLMQS</sequence>
<comment type="cofactor">
    <cofactor evidence="1">
        <name>FAD</name>
        <dbReference type="ChEBI" id="CHEBI:57692"/>
    </cofactor>
</comment>
<dbReference type="GO" id="GO:0016614">
    <property type="term" value="F:oxidoreductase activity, acting on CH-OH group of donors"/>
    <property type="evidence" value="ECO:0007669"/>
    <property type="project" value="InterPro"/>
</dbReference>